<evidence type="ECO:0000256" key="1">
    <source>
        <dbReference type="SAM" id="SignalP"/>
    </source>
</evidence>
<feature type="signal peptide" evidence="1">
    <location>
        <begin position="1"/>
        <end position="23"/>
    </location>
</feature>
<dbReference type="Gene3D" id="3.40.30.10">
    <property type="entry name" value="Glutaredoxin"/>
    <property type="match status" value="1"/>
</dbReference>
<reference evidence="3" key="1">
    <citation type="journal article" date="2018" name="Genome Biol.">
        <title>SKESA: strategic k-mer extension for scrupulous assemblies.</title>
        <authorList>
            <person name="Souvorov A."/>
            <person name="Agarwala R."/>
            <person name="Lipman D.J."/>
        </authorList>
    </citation>
    <scope>NUCLEOTIDE SEQUENCE</scope>
    <source>
        <strain evidence="3">MA.CK_00/00002125</strain>
    </source>
</reference>
<dbReference type="PROSITE" id="PS51352">
    <property type="entry name" value="THIOREDOXIN_2"/>
    <property type="match status" value="1"/>
</dbReference>
<dbReference type="InterPro" id="IPR036249">
    <property type="entry name" value="Thioredoxin-like_sf"/>
</dbReference>
<dbReference type="Pfam" id="PF18312">
    <property type="entry name" value="ScsC_N"/>
    <property type="match status" value="1"/>
</dbReference>
<dbReference type="EMBL" id="DAAWYJ010000025">
    <property type="protein sequence ID" value="HAG0017209.1"/>
    <property type="molecule type" value="Genomic_DNA"/>
</dbReference>
<feature type="domain" description="Thioredoxin" evidence="2">
    <location>
        <begin position="44"/>
        <end position="204"/>
    </location>
</feature>
<feature type="chain" id="PRO_5028288664" evidence="1">
    <location>
        <begin position="24"/>
        <end position="275"/>
    </location>
</feature>
<evidence type="ECO:0000313" key="3">
    <source>
        <dbReference type="EMBL" id="HAG0017209.1"/>
    </source>
</evidence>
<gene>
    <name evidence="3" type="ORF">G8O67_004568</name>
</gene>
<organism evidence="3">
    <name type="scientific">Salmonella enterica</name>
    <name type="common">Salmonella choleraesuis</name>
    <dbReference type="NCBI Taxonomy" id="28901"/>
    <lineage>
        <taxon>Bacteria</taxon>
        <taxon>Pseudomonadati</taxon>
        <taxon>Pseudomonadota</taxon>
        <taxon>Gammaproteobacteria</taxon>
        <taxon>Enterobacterales</taxon>
        <taxon>Enterobacteriaceae</taxon>
        <taxon>Salmonella</taxon>
    </lineage>
</organism>
<protein>
    <submittedName>
        <fullName evidence="3">Thioredoxin domain-containing protein</fullName>
    </submittedName>
</protein>
<dbReference type="InterPro" id="IPR041205">
    <property type="entry name" value="ScsC_N"/>
</dbReference>
<sequence>MTYPRITLSALAGLALLSGQVMAAEAPPSTDGHTGGVFTPEQEARIGQVAADYLLAHPDILIQVSQKLQAQQQDRQIKAMTAAVLANQDALVNDKDNPSYGPADAKVVLVELFDYQCVVCSQEAPELEAVMKARPQVRYVFKSWPIFAQRWDNSLKAAQKGLKIWKSAGADAWLAYHNGIFATGHYEGALTSEDISSVAAAALKGHKIGGGDVNTKIILDNNNRLAQQLKLQGTPALIVMPVKGATEKNVTVIPGGAGQETLLKAIDKAAGKPQT</sequence>
<dbReference type="Pfam" id="PF13462">
    <property type="entry name" value="Thioredoxin_4"/>
    <property type="match status" value="1"/>
</dbReference>
<dbReference type="InterPro" id="IPR012336">
    <property type="entry name" value="Thioredoxin-like_fold"/>
</dbReference>
<proteinExistence type="predicted"/>
<dbReference type="SUPFAM" id="SSF52833">
    <property type="entry name" value="Thioredoxin-like"/>
    <property type="match status" value="1"/>
</dbReference>
<evidence type="ECO:0000259" key="2">
    <source>
        <dbReference type="PROSITE" id="PS51352"/>
    </source>
</evidence>
<accession>A0A756LAF0</accession>
<dbReference type="InterPro" id="IPR013766">
    <property type="entry name" value="Thioredoxin_domain"/>
</dbReference>
<reference evidence="3" key="2">
    <citation type="submission" date="2020-02" db="EMBL/GenBank/DDBJ databases">
        <authorList>
            <consortium name="NCBI Pathogen Detection Project"/>
        </authorList>
    </citation>
    <scope>NUCLEOTIDE SEQUENCE</scope>
    <source>
        <strain evidence="3">MA.CK_00/00002125</strain>
    </source>
</reference>
<dbReference type="AlphaFoldDB" id="A0A756LAF0"/>
<keyword evidence="1" id="KW-0732">Signal</keyword>
<comment type="caution">
    <text evidence="3">The sequence shown here is derived from an EMBL/GenBank/DDBJ whole genome shotgun (WGS) entry which is preliminary data.</text>
</comment>
<name>A0A756LAF0_SALER</name>